<evidence type="ECO:0000313" key="9">
    <source>
        <dbReference type="EMBL" id="OYO10543.1"/>
    </source>
</evidence>
<dbReference type="GO" id="GO:0005886">
    <property type="term" value="C:plasma membrane"/>
    <property type="evidence" value="ECO:0007669"/>
    <property type="project" value="UniProtKB-SubCell"/>
</dbReference>
<feature type="transmembrane region" description="Helical" evidence="8">
    <location>
        <begin position="255"/>
        <end position="284"/>
    </location>
</feature>
<keyword evidence="7 8" id="KW-0472">Membrane</keyword>
<dbReference type="CDD" id="cd06550">
    <property type="entry name" value="TM_ABC_iron-siderophores_like"/>
    <property type="match status" value="1"/>
</dbReference>
<proteinExistence type="inferred from homology"/>
<comment type="subcellular location">
    <subcellularLocation>
        <location evidence="1">Cell membrane</location>
        <topology evidence="1">Multi-pass membrane protein</topology>
    </subcellularLocation>
</comment>
<feature type="transmembrane region" description="Helical" evidence="8">
    <location>
        <begin position="216"/>
        <end position="235"/>
    </location>
</feature>
<protein>
    <submittedName>
        <fullName evidence="9">Iron ABC transporter permease</fullName>
    </submittedName>
</protein>
<feature type="transmembrane region" description="Helical" evidence="8">
    <location>
        <begin position="166"/>
        <end position="186"/>
    </location>
</feature>
<dbReference type="EMBL" id="NMVO01000016">
    <property type="protein sequence ID" value="OYO10543.1"/>
    <property type="molecule type" value="Genomic_DNA"/>
</dbReference>
<evidence type="ECO:0000313" key="10">
    <source>
        <dbReference type="Proteomes" id="UP000215896"/>
    </source>
</evidence>
<dbReference type="RefSeq" id="WP_094406259.1">
    <property type="nucleotide sequence ID" value="NZ_NMVO01000016.1"/>
</dbReference>
<dbReference type="OrthoDB" id="4455417at2"/>
<dbReference type="PANTHER" id="PTHR30472:SF24">
    <property type="entry name" value="FERRIC ENTEROBACTIN TRANSPORT SYSTEM PERMEASE PROTEIN FEPG"/>
    <property type="match status" value="1"/>
</dbReference>
<evidence type="ECO:0000256" key="2">
    <source>
        <dbReference type="ARBA" id="ARBA00007935"/>
    </source>
</evidence>
<dbReference type="AlphaFoldDB" id="A0A255G8J9"/>
<keyword evidence="4" id="KW-1003">Cell membrane</keyword>
<dbReference type="InterPro" id="IPR000522">
    <property type="entry name" value="ABC_transptr_permease_BtuC"/>
</dbReference>
<evidence type="ECO:0000256" key="8">
    <source>
        <dbReference type="SAM" id="Phobius"/>
    </source>
</evidence>
<dbReference type="SUPFAM" id="SSF81345">
    <property type="entry name" value="ABC transporter involved in vitamin B12 uptake, BtuC"/>
    <property type="match status" value="1"/>
</dbReference>
<keyword evidence="10" id="KW-1185">Reference proteome</keyword>
<dbReference type="Gene3D" id="1.10.3470.10">
    <property type="entry name" value="ABC transporter involved in vitamin B12 uptake, BtuC"/>
    <property type="match status" value="1"/>
</dbReference>
<feature type="transmembrane region" description="Helical" evidence="8">
    <location>
        <begin position="84"/>
        <end position="102"/>
    </location>
</feature>
<evidence type="ECO:0000256" key="1">
    <source>
        <dbReference type="ARBA" id="ARBA00004651"/>
    </source>
</evidence>
<comment type="similarity">
    <text evidence="2">Belongs to the binding-protein-dependent transport system permease family. FecCD subfamily.</text>
</comment>
<comment type="caution">
    <text evidence="9">The sequence shown here is derived from an EMBL/GenBank/DDBJ whole genome shotgun (WGS) entry which is preliminary data.</text>
</comment>
<evidence type="ECO:0000256" key="7">
    <source>
        <dbReference type="ARBA" id="ARBA00023136"/>
    </source>
</evidence>
<dbReference type="Proteomes" id="UP000215896">
    <property type="component" value="Unassembled WGS sequence"/>
</dbReference>
<keyword evidence="3" id="KW-0813">Transport</keyword>
<accession>A0A255G8J9</accession>
<keyword evidence="6 8" id="KW-1133">Transmembrane helix</keyword>
<evidence type="ECO:0000256" key="5">
    <source>
        <dbReference type="ARBA" id="ARBA00022692"/>
    </source>
</evidence>
<feature type="transmembrane region" description="Helical" evidence="8">
    <location>
        <begin position="139"/>
        <end position="159"/>
    </location>
</feature>
<organism evidence="9 10">
    <name type="scientific">Enemella evansiae</name>
    <dbReference type="NCBI Taxonomy" id="2016499"/>
    <lineage>
        <taxon>Bacteria</taxon>
        <taxon>Bacillati</taxon>
        <taxon>Actinomycetota</taxon>
        <taxon>Actinomycetes</taxon>
        <taxon>Propionibacteriales</taxon>
        <taxon>Propionibacteriaceae</taxon>
        <taxon>Enemella</taxon>
    </lineage>
</organism>
<sequence>MTRNDTLVPRDSLPTLRFGQVSVRLRPRQLIVSALLLAAALVLGVLALGTGELPIPVPEVLRALVGQGDGLSGIVVTQWRLPRVVAALVFGAALGVSGAIFQSLTRNPLGSPDVIGFSTGAYTGALVVLLVLGGDQFGATLGALIGGLATALVVQLLAARHGSAGLRLVIVGIGISAMLSAVNHWLLLSAELEAAMAAAMFGAGTLNGLRWAQVAPAVLITGALLLVAVFAGRSLHLLELGDDTAAALGARPDRWRLWLVVLGVALVAAVTAVAGPVAFVALVAPQLARRLTGTPGADLLGAAALGALLLTGADLFALRAFAPTQVPVGVVTGCLGGAYLIWLLTREARRR</sequence>
<dbReference type="GO" id="GO:0033214">
    <property type="term" value="P:siderophore-iron import into cell"/>
    <property type="evidence" value="ECO:0007669"/>
    <property type="project" value="TreeGrafter"/>
</dbReference>
<gene>
    <name evidence="9" type="ORF">CGZ94_16140</name>
</gene>
<feature type="transmembrane region" description="Helical" evidence="8">
    <location>
        <begin position="30"/>
        <end position="49"/>
    </location>
</feature>
<evidence type="ECO:0000256" key="6">
    <source>
        <dbReference type="ARBA" id="ARBA00022989"/>
    </source>
</evidence>
<dbReference type="PANTHER" id="PTHR30472">
    <property type="entry name" value="FERRIC ENTEROBACTIN TRANSPORT SYSTEM PERMEASE PROTEIN"/>
    <property type="match status" value="1"/>
</dbReference>
<dbReference type="InterPro" id="IPR037294">
    <property type="entry name" value="ABC_BtuC-like"/>
</dbReference>
<dbReference type="Pfam" id="PF01032">
    <property type="entry name" value="FecCD"/>
    <property type="match status" value="1"/>
</dbReference>
<dbReference type="GO" id="GO:0022857">
    <property type="term" value="F:transmembrane transporter activity"/>
    <property type="evidence" value="ECO:0007669"/>
    <property type="project" value="InterPro"/>
</dbReference>
<evidence type="ECO:0000256" key="3">
    <source>
        <dbReference type="ARBA" id="ARBA00022448"/>
    </source>
</evidence>
<feature type="transmembrane region" description="Helical" evidence="8">
    <location>
        <begin position="114"/>
        <end position="133"/>
    </location>
</feature>
<name>A0A255G8J9_9ACTN</name>
<keyword evidence="5 8" id="KW-0812">Transmembrane</keyword>
<feature type="transmembrane region" description="Helical" evidence="8">
    <location>
        <begin position="324"/>
        <end position="345"/>
    </location>
</feature>
<evidence type="ECO:0000256" key="4">
    <source>
        <dbReference type="ARBA" id="ARBA00022475"/>
    </source>
</evidence>
<reference evidence="9 10" key="1">
    <citation type="submission" date="2017-07" db="EMBL/GenBank/DDBJ databases">
        <title>Draft whole genome sequences of clinical Proprionibacteriaceae strains.</title>
        <authorList>
            <person name="Bernier A.-M."/>
            <person name="Bernard K."/>
            <person name="Domingo M.-C."/>
        </authorList>
    </citation>
    <scope>NUCLEOTIDE SEQUENCE [LARGE SCALE GENOMIC DNA]</scope>
    <source>
        <strain evidence="9 10">NML 030167</strain>
    </source>
</reference>